<evidence type="ECO:0000256" key="1">
    <source>
        <dbReference type="ARBA" id="ARBA00004123"/>
    </source>
</evidence>
<dbReference type="Gene3D" id="1.10.287.3490">
    <property type="match status" value="1"/>
</dbReference>
<name>A0A6A4IJQ5_9AGAR</name>
<protein>
    <recommendedName>
        <fullName evidence="4">Mediator of RNA polymerase II transcription subunit 11</fullName>
    </recommendedName>
    <alternativeName>
        <fullName evidence="4">Mediator complex subunit 11</fullName>
    </alternativeName>
</protein>
<sequence>MDQTSEHHPHSDALDIDPIWTTSRTARQIHALGEVEKDISRLLSLAASSISLLTLPQTDNPSDNLPQGEERSEQFVLEVSEYFERLDSIQVAIRSSLAHIRHSRTAPSAINAPPPGFLPPSLGVALPPDSAPGGSDPQSLPTATATTSSIRGLQEERLDRDAWKGILDALTRLKREMESESSSNAVISEDIEMK</sequence>
<feature type="region of interest" description="Disordered" evidence="5">
    <location>
        <begin position="175"/>
        <end position="194"/>
    </location>
</feature>
<keyword evidence="4" id="KW-0804">Transcription</keyword>
<feature type="region of interest" description="Disordered" evidence="5">
    <location>
        <begin position="106"/>
        <end position="156"/>
    </location>
</feature>
<keyword evidence="4" id="KW-0010">Activator</keyword>
<evidence type="ECO:0000256" key="4">
    <source>
        <dbReference type="RuleBase" id="RU364147"/>
    </source>
</evidence>
<keyword evidence="4" id="KW-0805">Transcription regulation</keyword>
<comment type="function">
    <text evidence="4">Component of the Mediator complex, a coactivator involved in the regulated transcription of nearly all RNA polymerase II-dependent genes. Mediator functions as a bridge to convey information from gene-specific regulatory proteins to the basal RNA polymerase II transcription machinery. Mediator is recruited to promoters by direct interactions with regulatory proteins and serves as a scaffold for the assembly of a functional pre-initiation complex with RNA polymerase II and the general transcription factors.</text>
</comment>
<dbReference type="Pfam" id="PF10280">
    <property type="entry name" value="Med11"/>
    <property type="match status" value="1"/>
</dbReference>
<dbReference type="GO" id="GO:0003712">
    <property type="term" value="F:transcription coregulator activity"/>
    <property type="evidence" value="ECO:0007669"/>
    <property type="project" value="InterPro"/>
</dbReference>
<comment type="subcellular location">
    <subcellularLocation>
        <location evidence="1 4">Nucleus</location>
    </subcellularLocation>
</comment>
<keyword evidence="3 4" id="KW-0539">Nucleus</keyword>
<dbReference type="GO" id="GO:0016592">
    <property type="term" value="C:mediator complex"/>
    <property type="evidence" value="ECO:0007669"/>
    <property type="project" value="InterPro"/>
</dbReference>
<organism evidence="6 7">
    <name type="scientific">Gymnopus androsaceus JB14</name>
    <dbReference type="NCBI Taxonomy" id="1447944"/>
    <lineage>
        <taxon>Eukaryota</taxon>
        <taxon>Fungi</taxon>
        <taxon>Dikarya</taxon>
        <taxon>Basidiomycota</taxon>
        <taxon>Agaricomycotina</taxon>
        <taxon>Agaricomycetes</taxon>
        <taxon>Agaricomycetidae</taxon>
        <taxon>Agaricales</taxon>
        <taxon>Marasmiineae</taxon>
        <taxon>Omphalotaceae</taxon>
        <taxon>Gymnopus</taxon>
    </lineage>
</organism>
<feature type="compositionally biased region" description="Polar residues" evidence="5">
    <location>
        <begin position="136"/>
        <end position="151"/>
    </location>
</feature>
<dbReference type="Proteomes" id="UP000799118">
    <property type="component" value="Unassembled WGS sequence"/>
</dbReference>
<reference evidence="6" key="1">
    <citation type="journal article" date="2019" name="Environ. Microbiol.">
        <title>Fungal ecological strategies reflected in gene transcription - a case study of two litter decomposers.</title>
        <authorList>
            <person name="Barbi F."/>
            <person name="Kohler A."/>
            <person name="Barry K."/>
            <person name="Baskaran P."/>
            <person name="Daum C."/>
            <person name="Fauchery L."/>
            <person name="Ihrmark K."/>
            <person name="Kuo A."/>
            <person name="LaButti K."/>
            <person name="Lipzen A."/>
            <person name="Morin E."/>
            <person name="Grigoriev I.V."/>
            <person name="Henrissat B."/>
            <person name="Lindahl B."/>
            <person name="Martin F."/>
        </authorList>
    </citation>
    <scope>NUCLEOTIDE SEQUENCE</scope>
    <source>
        <strain evidence="6">JB14</strain>
    </source>
</reference>
<evidence type="ECO:0000256" key="3">
    <source>
        <dbReference type="ARBA" id="ARBA00023242"/>
    </source>
</evidence>
<accession>A0A6A4IJQ5</accession>
<evidence type="ECO:0000313" key="7">
    <source>
        <dbReference type="Proteomes" id="UP000799118"/>
    </source>
</evidence>
<dbReference type="AlphaFoldDB" id="A0A6A4IJQ5"/>
<gene>
    <name evidence="4" type="primary">MED11</name>
    <name evidence="6" type="ORF">BT96DRAFT_806993</name>
</gene>
<comment type="subunit">
    <text evidence="4">Component of the Mediator complex.</text>
</comment>
<dbReference type="GO" id="GO:0006357">
    <property type="term" value="P:regulation of transcription by RNA polymerase II"/>
    <property type="evidence" value="ECO:0007669"/>
    <property type="project" value="InterPro"/>
</dbReference>
<evidence type="ECO:0000313" key="6">
    <source>
        <dbReference type="EMBL" id="KAE9409217.1"/>
    </source>
</evidence>
<evidence type="ECO:0000256" key="2">
    <source>
        <dbReference type="ARBA" id="ARBA00008186"/>
    </source>
</evidence>
<dbReference type="OrthoDB" id="3358442at2759"/>
<dbReference type="EMBL" id="ML769388">
    <property type="protein sequence ID" value="KAE9409217.1"/>
    <property type="molecule type" value="Genomic_DNA"/>
</dbReference>
<dbReference type="InterPro" id="IPR019404">
    <property type="entry name" value="Mediator_Med11"/>
</dbReference>
<comment type="similarity">
    <text evidence="2 4">Belongs to the Mediator complex subunit 11 family.</text>
</comment>
<evidence type="ECO:0000256" key="5">
    <source>
        <dbReference type="SAM" id="MobiDB-lite"/>
    </source>
</evidence>
<keyword evidence="7" id="KW-1185">Reference proteome</keyword>
<proteinExistence type="inferred from homology"/>